<evidence type="ECO:0000313" key="1">
    <source>
        <dbReference type="EMBL" id="WGV27595.1"/>
    </source>
</evidence>
<accession>A0AAJ6NVN6</accession>
<proteinExistence type="predicted"/>
<keyword evidence="2" id="KW-1185">Reference proteome</keyword>
<name>A0AAJ6NVN6_9CYAN</name>
<dbReference type="Proteomes" id="UP001223520">
    <property type="component" value="Chromosome"/>
</dbReference>
<dbReference type="AlphaFoldDB" id="A0AAJ6NVN6"/>
<gene>
    <name evidence="1" type="ORF">QI031_08965</name>
</gene>
<reference evidence="1 2" key="1">
    <citation type="journal article" date="2023" name="Limnol Oceanogr Lett">
        <title>Environmental adaptations by the intertidal Antarctic cyanobacterium Halotia branconii CENA392 as revealed using long-read genome sequencing.</title>
        <authorList>
            <person name="Dextro R.B."/>
            <person name="Delbaje E."/>
            <person name="Freitas P.N.N."/>
            <person name="Geraldes V."/>
            <person name="Pinto E."/>
            <person name="Long P.F."/>
            <person name="Fiore M.F."/>
        </authorList>
    </citation>
    <scope>NUCLEOTIDE SEQUENCE [LARGE SCALE GENOMIC DNA]</scope>
    <source>
        <strain evidence="1 2">CENA392</strain>
    </source>
</reference>
<dbReference type="KEGG" id="hbq:QI031_08965"/>
<protein>
    <submittedName>
        <fullName evidence="1">Uncharacterized protein</fullName>
    </submittedName>
</protein>
<evidence type="ECO:0000313" key="2">
    <source>
        <dbReference type="Proteomes" id="UP001223520"/>
    </source>
</evidence>
<organism evidence="1 2">
    <name type="scientific">Halotia branconii CENA392</name>
    <dbReference type="NCBI Taxonomy" id="1539056"/>
    <lineage>
        <taxon>Bacteria</taxon>
        <taxon>Bacillati</taxon>
        <taxon>Cyanobacteriota</taxon>
        <taxon>Cyanophyceae</taxon>
        <taxon>Nostocales</taxon>
        <taxon>Nodulariaceae</taxon>
        <taxon>Halotia</taxon>
    </lineage>
</organism>
<dbReference type="EMBL" id="CP124543">
    <property type="protein sequence ID" value="WGV27595.1"/>
    <property type="molecule type" value="Genomic_DNA"/>
</dbReference>
<sequence length="118" mass="13337">MKLDDILIKINQTSLNFNETISTELIVPTYKGMKFSGMGKKRQRFDLLRVRPSLREAAPTAALRLNSATNAQDKLNNGAKVQRNRGKKRNWGQGKLENWQRNVCLSTLAPLLFPVPNA</sequence>
<dbReference type="RefSeq" id="WP_281484834.1">
    <property type="nucleotide sequence ID" value="NZ_CP124543.1"/>
</dbReference>